<keyword evidence="3" id="KW-1185">Reference proteome</keyword>
<keyword evidence="1" id="KW-1133">Transmembrane helix</keyword>
<evidence type="ECO:0000313" key="3">
    <source>
        <dbReference type="Proteomes" id="UP001549077"/>
    </source>
</evidence>
<dbReference type="EMBL" id="JBEPMY010000001">
    <property type="protein sequence ID" value="MET3752737.1"/>
    <property type="molecule type" value="Genomic_DNA"/>
</dbReference>
<keyword evidence="1" id="KW-0472">Membrane</keyword>
<organism evidence="2 3">
    <name type="scientific">Rhizobium binae</name>
    <dbReference type="NCBI Taxonomy" id="1138190"/>
    <lineage>
        <taxon>Bacteria</taxon>
        <taxon>Pseudomonadati</taxon>
        <taxon>Pseudomonadota</taxon>
        <taxon>Alphaproteobacteria</taxon>
        <taxon>Hyphomicrobiales</taxon>
        <taxon>Rhizobiaceae</taxon>
        <taxon>Rhizobium/Agrobacterium group</taxon>
        <taxon>Rhizobium</taxon>
    </lineage>
</organism>
<evidence type="ECO:0000313" key="2">
    <source>
        <dbReference type="EMBL" id="MET3752737.1"/>
    </source>
</evidence>
<evidence type="ECO:0000256" key="1">
    <source>
        <dbReference type="SAM" id="Phobius"/>
    </source>
</evidence>
<gene>
    <name evidence="2" type="ORF">ABID08_000076</name>
</gene>
<reference evidence="2 3" key="1">
    <citation type="submission" date="2024-06" db="EMBL/GenBank/DDBJ databases">
        <title>Genomic Encyclopedia of Type Strains, Phase IV (KMG-IV): sequencing the most valuable type-strain genomes for metagenomic binning, comparative biology and taxonomic classification.</title>
        <authorList>
            <person name="Goeker M."/>
        </authorList>
    </citation>
    <scope>NUCLEOTIDE SEQUENCE [LARGE SCALE GENOMIC DNA]</scope>
    <source>
        <strain evidence="2 3">DSM 29288</strain>
    </source>
</reference>
<feature type="transmembrane region" description="Helical" evidence="1">
    <location>
        <begin position="56"/>
        <end position="75"/>
    </location>
</feature>
<name>A0ABV2M8D9_9HYPH</name>
<comment type="caution">
    <text evidence="2">The sequence shown here is derived from an EMBL/GenBank/DDBJ whole genome shotgun (WGS) entry which is preliminary data.</text>
</comment>
<sequence length="160" mass="18050">MASPPPALPQISYPIEQHRQHHRSADKRPLPAGVDAEQAEADVRGIPMVTDEWVELWIIFGVAGGVCAYSWYWCIRSIIFYRKNGYDFSQDVGSKIYWSARGGDDRQLATPKAKLLIAMPFPCWQPLSCCSSQFWPWRGLSSLVSVAAHSAWLIIRKASQ</sequence>
<accession>A0ABV2M8D9</accession>
<dbReference type="Proteomes" id="UP001549077">
    <property type="component" value="Unassembled WGS sequence"/>
</dbReference>
<protein>
    <submittedName>
        <fullName evidence="2">Uncharacterized protein</fullName>
    </submittedName>
</protein>
<proteinExistence type="predicted"/>
<keyword evidence="1" id="KW-0812">Transmembrane</keyword>